<sequence>MDRLNLDLSIDQGKGVCESLDVFTRLCLGQLEIVAELVRQGVIPVARPSADGERAMASEECCDQIDQLMRAAKQLLGYPAGASNGIGHPDVHINGRRAYEVEKVLAAAMVGKDPARRANLDVANDGLMLRVTDEPVPKAIQYSPDS</sequence>
<organism evidence="1">
    <name type="scientific">Marinobacter sp. MMG032</name>
    <dbReference type="NCBI Taxonomy" id="3158548"/>
    <lineage>
        <taxon>Bacteria</taxon>
        <taxon>Pseudomonadati</taxon>
        <taxon>Pseudomonadota</taxon>
        <taxon>Gammaproteobacteria</taxon>
        <taxon>Pseudomonadales</taxon>
        <taxon>Marinobacteraceae</taxon>
        <taxon>Marinobacter</taxon>
    </lineage>
</organism>
<protein>
    <submittedName>
        <fullName evidence="1">Uncharacterized protein</fullName>
    </submittedName>
</protein>
<name>A0AAU7MT27_9GAMM</name>
<dbReference type="KEGG" id="mamm:ABNF92_19510"/>
<dbReference type="AlphaFoldDB" id="A0AAU7MT27"/>
<gene>
    <name evidence="1" type="ORF">ABNF92_19510</name>
</gene>
<dbReference type="RefSeq" id="WP_222535026.1">
    <property type="nucleotide sequence ID" value="NZ_CP157803.1"/>
</dbReference>
<evidence type="ECO:0000313" key="1">
    <source>
        <dbReference type="EMBL" id="XBQ21596.1"/>
    </source>
</evidence>
<reference evidence="1" key="1">
    <citation type="submission" date="2024-05" db="EMBL/GenBank/DDBJ databases">
        <title>Draft Genome Sequences of Flagellimonas sp. MMG031 and Marinobacter sp. MMG032 Isolated from the dinoflagellate Symbiodinium pilosum.</title>
        <authorList>
            <person name="Shikuma N.J."/>
            <person name="Farrell M.V."/>
        </authorList>
    </citation>
    <scope>NUCLEOTIDE SEQUENCE</scope>
    <source>
        <strain evidence="1">MMG032</strain>
        <plasmid evidence="1">unnaned</plasmid>
    </source>
</reference>
<dbReference type="EMBL" id="CP157803">
    <property type="protein sequence ID" value="XBQ21596.1"/>
    <property type="molecule type" value="Genomic_DNA"/>
</dbReference>
<accession>A0AAU7MT27</accession>
<proteinExistence type="predicted"/>
<geneLocation type="plasmid" evidence="1">
    <name>unnaned</name>
</geneLocation>
<keyword evidence="1" id="KW-0614">Plasmid</keyword>